<evidence type="ECO:0000256" key="1">
    <source>
        <dbReference type="SAM" id="MobiDB-lite"/>
    </source>
</evidence>
<gene>
    <name evidence="2" type="ORF">LCGC14_1673310</name>
</gene>
<comment type="caution">
    <text evidence="2">The sequence shown here is derived from an EMBL/GenBank/DDBJ whole genome shotgun (WGS) entry which is preliminary data.</text>
</comment>
<feature type="region of interest" description="Disordered" evidence="1">
    <location>
        <begin position="24"/>
        <end position="68"/>
    </location>
</feature>
<sequence length="68" mass="8043">MIRMIQRNASAEEIEEQKKHQKLRIKITKAARRSGKIRKKEGKVRQAKAKTKTPRSRQKIAAIRKSRY</sequence>
<dbReference type="EMBL" id="LAZR01014394">
    <property type="protein sequence ID" value="KKM17679.1"/>
    <property type="molecule type" value="Genomic_DNA"/>
</dbReference>
<name>A0A0F9ID41_9ZZZZ</name>
<accession>A0A0F9ID41</accession>
<evidence type="ECO:0000313" key="2">
    <source>
        <dbReference type="EMBL" id="KKM17679.1"/>
    </source>
</evidence>
<proteinExistence type="predicted"/>
<protein>
    <submittedName>
        <fullName evidence="2">Uncharacterized protein</fullName>
    </submittedName>
</protein>
<dbReference type="AlphaFoldDB" id="A0A0F9ID41"/>
<organism evidence="2">
    <name type="scientific">marine sediment metagenome</name>
    <dbReference type="NCBI Taxonomy" id="412755"/>
    <lineage>
        <taxon>unclassified sequences</taxon>
        <taxon>metagenomes</taxon>
        <taxon>ecological metagenomes</taxon>
    </lineage>
</organism>
<reference evidence="2" key="1">
    <citation type="journal article" date="2015" name="Nature">
        <title>Complex archaea that bridge the gap between prokaryotes and eukaryotes.</title>
        <authorList>
            <person name="Spang A."/>
            <person name="Saw J.H."/>
            <person name="Jorgensen S.L."/>
            <person name="Zaremba-Niedzwiedzka K."/>
            <person name="Martijn J."/>
            <person name="Lind A.E."/>
            <person name="van Eijk R."/>
            <person name="Schleper C."/>
            <person name="Guy L."/>
            <person name="Ettema T.J."/>
        </authorList>
    </citation>
    <scope>NUCLEOTIDE SEQUENCE</scope>
</reference>